<feature type="transmembrane region" description="Helical" evidence="1">
    <location>
        <begin position="68"/>
        <end position="88"/>
    </location>
</feature>
<feature type="transmembrane region" description="Helical" evidence="1">
    <location>
        <begin position="178"/>
        <end position="197"/>
    </location>
</feature>
<sequence length="213" mass="25324">MKEILNKIAYNVLSALYQPFWTALLIAFLSMFVFLYAKEKNWKKKNIVYNIILTWWKIFKKSQTFRRVFLLSFYTAMILLKTILNREIWIDPLNKLFGGWGLYEDGQFTTECIENFILFVPFSILLLWAFQKELLDEYENIRFGKIVWEATKVVAVFSFLIEFTQLLFHLGTFQISDLTYNTLGGALGGVIYYLGFCRKRKNRIRNRGQLSEH</sequence>
<comment type="caution">
    <text evidence="3">The sequence shown here is derived from an EMBL/GenBank/DDBJ whole genome shotgun (WGS) entry which is preliminary data.</text>
</comment>
<proteinExistence type="predicted"/>
<reference evidence="3 4" key="1">
    <citation type="submission" date="2018-08" db="EMBL/GenBank/DDBJ databases">
        <title>A genome reference for cultivated species of the human gut microbiota.</title>
        <authorList>
            <person name="Zou Y."/>
            <person name="Xue W."/>
            <person name="Luo G."/>
        </authorList>
    </citation>
    <scope>NUCLEOTIDE SEQUENCE [LARGE SCALE GENOMIC DNA]</scope>
    <source>
        <strain evidence="3 4">AF45-14BH</strain>
    </source>
</reference>
<organism evidence="3 4">
    <name type="scientific">Anaerobutyricum hallii</name>
    <dbReference type="NCBI Taxonomy" id="39488"/>
    <lineage>
        <taxon>Bacteria</taxon>
        <taxon>Bacillati</taxon>
        <taxon>Bacillota</taxon>
        <taxon>Clostridia</taxon>
        <taxon>Lachnospirales</taxon>
        <taxon>Lachnospiraceae</taxon>
        <taxon>Anaerobutyricum</taxon>
    </lineage>
</organism>
<feature type="domain" description="VanZ-like" evidence="2">
    <location>
        <begin position="47"/>
        <end position="194"/>
    </location>
</feature>
<keyword evidence="1" id="KW-1133">Transmembrane helix</keyword>
<dbReference type="Proteomes" id="UP000283497">
    <property type="component" value="Unassembled WGS sequence"/>
</dbReference>
<feature type="transmembrane region" description="Helical" evidence="1">
    <location>
        <begin position="150"/>
        <end position="172"/>
    </location>
</feature>
<evidence type="ECO:0000256" key="1">
    <source>
        <dbReference type="SAM" id="Phobius"/>
    </source>
</evidence>
<feature type="transmembrane region" description="Helical" evidence="1">
    <location>
        <begin position="20"/>
        <end position="37"/>
    </location>
</feature>
<keyword evidence="1" id="KW-0472">Membrane</keyword>
<dbReference type="InterPro" id="IPR006976">
    <property type="entry name" value="VanZ-like"/>
</dbReference>
<dbReference type="AlphaFoldDB" id="A0A415G6Y8"/>
<evidence type="ECO:0000313" key="3">
    <source>
        <dbReference type="EMBL" id="RHK38907.1"/>
    </source>
</evidence>
<accession>A0A415G6Y8</accession>
<evidence type="ECO:0000259" key="2">
    <source>
        <dbReference type="Pfam" id="PF04892"/>
    </source>
</evidence>
<evidence type="ECO:0000313" key="4">
    <source>
        <dbReference type="Proteomes" id="UP000283497"/>
    </source>
</evidence>
<dbReference type="RefSeq" id="WP_118314567.1">
    <property type="nucleotide sequence ID" value="NZ_QRNJ01000030.1"/>
</dbReference>
<gene>
    <name evidence="3" type="ORF">DW068_08545</name>
</gene>
<name>A0A415G6Y8_9FIRM</name>
<feature type="transmembrane region" description="Helical" evidence="1">
    <location>
        <begin position="108"/>
        <end position="130"/>
    </location>
</feature>
<keyword evidence="1" id="KW-0812">Transmembrane</keyword>
<dbReference type="EMBL" id="QRNJ01000030">
    <property type="protein sequence ID" value="RHK38907.1"/>
    <property type="molecule type" value="Genomic_DNA"/>
</dbReference>
<dbReference type="Pfam" id="PF04892">
    <property type="entry name" value="VanZ"/>
    <property type="match status" value="1"/>
</dbReference>
<protein>
    <submittedName>
        <fullName evidence="3">VanZ family protein</fullName>
    </submittedName>
</protein>